<accession>A0A6P1BBS5</accession>
<evidence type="ECO:0000256" key="1">
    <source>
        <dbReference type="SAM" id="Phobius"/>
    </source>
</evidence>
<feature type="transmembrane region" description="Helical" evidence="1">
    <location>
        <begin position="171"/>
        <end position="190"/>
    </location>
</feature>
<gene>
    <name evidence="2" type="ORF">FNJ47_08410</name>
</gene>
<dbReference type="AlphaFoldDB" id="A0A6P1BBS5"/>
<comment type="caution">
    <text evidence="2">The sequence shown here is derived from an EMBL/GenBank/DDBJ whole genome shotgun (WGS) entry which is preliminary data.</text>
</comment>
<organism evidence="2 3">
    <name type="scientific">Bradyrhizobium uaiense</name>
    <dbReference type="NCBI Taxonomy" id="2594946"/>
    <lineage>
        <taxon>Bacteria</taxon>
        <taxon>Pseudomonadati</taxon>
        <taxon>Pseudomonadota</taxon>
        <taxon>Alphaproteobacteria</taxon>
        <taxon>Hyphomicrobiales</taxon>
        <taxon>Nitrobacteraceae</taxon>
        <taxon>Bradyrhizobium</taxon>
    </lineage>
</organism>
<dbReference type="Proteomes" id="UP000468531">
    <property type="component" value="Unassembled WGS sequence"/>
</dbReference>
<sequence>MKLTRDDLVVGITIPGFFVLSVGSLIACGHAFPAMHVWRSDVTVQAVLGTAVMVVFIPAFVAARFSFGYLVGFPLLSAVFGFVWLSFFSEFDYPHAIARWAMIAALAAAIIPLMFQNIHLWRPDLSGATIERVALLLLVSSFAVLIGDISYGANLGNPYGAARNAVVRPALLNYLTGIMIGAVLPYLFAYFASHRRWIAAAGVLLLALSFYPVVNNKTVLLLPIWLPFLFWLFSRFNPRLATVLAFLIPMMIGLLAFFVLAADRNYVLFSAINLRFLAIPSLALDHYADFFAHRELTWFCQITVLRHATACPYGELGPTLGAIYRNGNFNAFFLATEGIASVGLPLAPLSALACGLILSIGSMVSRHLPPRFIAVSSGIAVQAIMNVPLTTGLLSNGVALLFLLWWLTPEQQAAASRHRRQSTLPINVVGVAA</sequence>
<dbReference type="EMBL" id="VKHP01000022">
    <property type="protein sequence ID" value="NEU95848.1"/>
    <property type="molecule type" value="Genomic_DNA"/>
</dbReference>
<keyword evidence="1" id="KW-0472">Membrane</keyword>
<feature type="transmembrane region" description="Helical" evidence="1">
    <location>
        <begin position="197"/>
        <end position="214"/>
    </location>
</feature>
<feature type="transmembrane region" description="Helical" evidence="1">
    <location>
        <begin position="69"/>
        <end position="88"/>
    </location>
</feature>
<reference evidence="2 3" key="1">
    <citation type="journal article" date="2020" name="Arch. Microbiol.">
        <title>Bradyrhizobium uaiense sp. nov., a new highly efficient cowpea symbiont.</title>
        <authorList>
            <person name="Cabral Michel D."/>
            <person name="Azarias Guimaraes A."/>
            <person name="Martins da Costa E."/>
            <person name="Soares de Carvalho T."/>
            <person name="Balsanelli E."/>
            <person name="Willems A."/>
            <person name="Maltempi de Souza E."/>
            <person name="de Souza Moreira F.M."/>
        </authorList>
    </citation>
    <scope>NUCLEOTIDE SEQUENCE [LARGE SCALE GENOMIC DNA]</scope>
    <source>
        <strain evidence="2 3">UFLA 03-164</strain>
    </source>
</reference>
<proteinExistence type="predicted"/>
<feature type="transmembrane region" description="Helical" evidence="1">
    <location>
        <begin position="220"/>
        <end position="236"/>
    </location>
</feature>
<dbReference type="RefSeq" id="WP_163152469.1">
    <property type="nucleotide sequence ID" value="NZ_VKHP01000022.1"/>
</dbReference>
<protein>
    <submittedName>
        <fullName evidence="2">Uncharacterized protein</fullName>
    </submittedName>
</protein>
<keyword evidence="1" id="KW-0812">Transmembrane</keyword>
<keyword evidence="1" id="KW-1133">Transmembrane helix</keyword>
<feature type="transmembrane region" description="Helical" evidence="1">
    <location>
        <begin position="342"/>
        <end position="364"/>
    </location>
</feature>
<feature type="transmembrane region" description="Helical" evidence="1">
    <location>
        <begin position="133"/>
        <end position="151"/>
    </location>
</feature>
<evidence type="ECO:0000313" key="3">
    <source>
        <dbReference type="Proteomes" id="UP000468531"/>
    </source>
</evidence>
<feature type="transmembrane region" description="Helical" evidence="1">
    <location>
        <begin position="100"/>
        <end position="121"/>
    </location>
</feature>
<feature type="transmembrane region" description="Helical" evidence="1">
    <location>
        <begin position="44"/>
        <end position="62"/>
    </location>
</feature>
<feature type="transmembrane region" description="Helical" evidence="1">
    <location>
        <begin position="243"/>
        <end position="260"/>
    </location>
</feature>
<feature type="transmembrane region" description="Helical" evidence="1">
    <location>
        <begin position="12"/>
        <end position="32"/>
    </location>
</feature>
<evidence type="ECO:0000313" key="2">
    <source>
        <dbReference type="EMBL" id="NEU95848.1"/>
    </source>
</evidence>
<name>A0A6P1BBS5_9BRAD</name>
<keyword evidence="3" id="KW-1185">Reference proteome</keyword>
<dbReference type="PROSITE" id="PS51257">
    <property type="entry name" value="PROKAR_LIPOPROTEIN"/>
    <property type="match status" value="1"/>
</dbReference>